<dbReference type="Proteomes" id="UP000236723">
    <property type="component" value="Unassembled WGS sequence"/>
</dbReference>
<feature type="transmembrane region" description="Helical" evidence="1">
    <location>
        <begin position="77"/>
        <end position="95"/>
    </location>
</feature>
<evidence type="ECO:0000256" key="1">
    <source>
        <dbReference type="SAM" id="Phobius"/>
    </source>
</evidence>
<evidence type="ECO:0000313" key="3">
    <source>
        <dbReference type="Proteomes" id="UP000236723"/>
    </source>
</evidence>
<proteinExistence type="predicted"/>
<evidence type="ECO:0000313" key="2">
    <source>
        <dbReference type="EMBL" id="SEG64404.1"/>
    </source>
</evidence>
<sequence length="123" mass="13247">MVPPRVARHPRRSYKRVMTTPRLPRDDIAAAMAARHELGPDYDDAFVDTVVARLQESLQTRPPVATARARRTGGDRTVLLTVSSLLAAIPLTGIAAGTTGLPGLIVAWVGLVLINVAHALRRP</sequence>
<protein>
    <submittedName>
        <fullName evidence="2">Uncharacterized protein</fullName>
    </submittedName>
</protein>
<reference evidence="3" key="1">
    <citation type="submission" date="2016-10" db="EMBL/GenBank/DDBJ databases">
        <authorList>
            <person name="Varghese N."/>
            <person name="Submissions S."/>
        </authorList>
    </citation>
    <scope>NUCLEOTIDE SEQUENCE [LARGE SCALE GENOMIC DNA]</scope>
    <source>
        <strain evidence="3">DSM 43163</strain>
    </source>
</reference>
<keyword evidence="1" id="KW-1133">Transmembrane helix</keyword>
<gene>
    <name evidence="2" type="ORF">SAMN04489712_10821</name>
</gene>
<dbReference type="EMBL" id="FNVO01000008">
    <property type="protein sequence ID" value="SEG64404.1"/>
    <property type="molecule type" value="Genomic_DNA"/>
</dbReference>
<organism evidence="2 3">
    <name type="scientific">Thermomonospora echinospora</name>
    <dbReference type="NCBI Taxonomy" id="1992"/>
    <lineage>
        <taxon>Bacteria</taxon>
        <taxon>Bacillati</taxon>
        <taxon>Actinomycetota</taxon>
        <taxon>Actinomycetes</taxon>
        <taxon>Streptosporangiales</taxon>
        <taxon>Thermomonosporaceae</taxon>
        <taxon>Thermomonospora</taxon>
    </lineage>
</organism>
<name>A0A1H6BUM4_9ACTN</name>
<keyword evidence="1" id="KW-0812">Transmembrane</keyword>
<keyword evidence="3" id="KW-1185">Reference proteome</keyword>
<keyword evidence="1" id="KW-0472">Membrane</keyword>
<dbReference type="AlphaFoldDB" id="A0A1H6BUM4"/>
<accession>A0A1H6BUM4</accession>
<feature type="transmembrane region" description="Helical" evidence="1">
    <location>
        <begin position="101"/>
        <end position="120"/>
    </location>
</feature>